<feature type="transmembrane region" description="Helical" evidence="1">
    <location>
        <begin position="64"/>
        <end position="82"/>
    </location>
</feature>
<keyword evidence="1" id="KW-0812">Transmembrane</keyword>
<evidence type="ECO:0000256" key="1">
    <source>
        <dbReference type="SAM" id="Phobius"/>
    </source>
</evidence>
<dbReference type="EMBL" id="JAKVQD010000003">
    <property type="protein sequence ID" value="MCH4552767.1"/>
    <property type="molecule type" value="Genomic_DNA"/>
</dbReference>
<organism evidence="2 3">
    <name type="scientific">Aestuariibaculum lutulentum</name>
    <dbReference type="NCBI Taxonomy" id="2920935"/>
    <lineage>
        <taxon>Bacteria</taxon>
        <taxon>Pseudomonadati</taxon>
        <taxon>Bacteroidota</taxon>
        <taxon>Flavobacteriia</taxon>
        <taxon>Flavobacteriales</taxon>
        <taxon>Flavobacteriaceae</taxon>
    </lineage>
</organism>
<feature type="transmembrane region" description="Helical" evidence="1">
    <location>
        <begin position="6"/>
        <end position="24"/>
    </location>
</feature>
<feature type="transmembrane region" description="Helical" evidence="1">
    <location>
        <begin position="89"/>
        <end position="110"/>
    </location>
</feature>
<evidence type="ECO:0000313" key="3">
    <source>
        <dbReference type="Proteomes" id="UP001156141"/>
    </source>
</evidence>
<evidence type="ECO:0000313" key="2">
    <source>
        <dbReference type="EMBL" id="MCH4552767.1"/>
    </source>
</evidence>
<sequence length="115" mass="13163">MIAIYVIGVIVGLVIFIYIGYYLWKISLEKYDYNIFNIGVIIRGLLAIGSLWFAMLLYDAKDGSSMILMLVSTLLWLWTFLATAFKTNIFIAVFSLLYQLFAVFLIKSAINKVLE</sequence>
<name>A0ABS9RII9_9FLAO</name>
<feature type="transmembrane region" description="Helical" evidence="1">
    <location>
        <begin position="36"/>
        <end position="58"/>
    </location>
</feature>
<reference evidence="2" key="1">
    <citation type="submission" date="2022-02" db="EMBL/GenBank/DDBJ databases">
        <title>Aestuariibaculum sp., a marine bacterium isolated from sediment in Guangxi.</title>
        <authorList>
            <person name="Ying J."/>
        </authorList>
    </citation>
    <scope>NUCLEOTIDE SEQUENCE</scope>
    <source>
        <strain evidence="2">L182</strain>
    </source>
</reference>
<protein>
    <submittedName>
        <fullName evidence="2">Uncharacterized protein</fullName>
    </submittedName>
</protein>
<gene>
    <name evidence="2" type="ORF">MKW35_09060</name>
</gene>
<keyword evidence="1" id="KW-1133">Transmembrane helix</keyword>
<proteinExistence type="predicted"/>
<accession>A0ABS9RII9</accession>
<dbReference type="RefSeq" id="WP_240573156.1">
    <property type="nucleotide sequence ID" value="NZ_CP136709.1"/>
</dbReference>
<keyword evidence="1" id="KW-0472">Membrane</keyword>
<dbReference type="Proteomes" id="UP001156141">
    <property type="component" value="Unassembled WGS sequence"/>
</dbReference>
<keyword evidence="3" id="KW-1185">Reference proteome</keyword>
<comment type="caution">
    <text evidence="2">The sequence shown here is derived from an EMBL/GenBank/DDBJ whole genome shotgun (WGS) entry which is preliminary data.</text>
</comment>